<keyword evidence="4 9" id="KW-0812">Transmembrane</keyword>
<keyword evidence="5" id="KW-0677">Repeat</keyword>
<dbReference type="InterPro" id="IPR049563">
    <property type="entry name" value="TXTP-like"/>
</dbReference>
<proteinExistence type="inferred from homology"/>
<evidence type="ECO:0000256" key="6">
    <source>
        <dbReference type="ARBA" id="ARBA00022989"/>
    </source>
</evidence>
<dbReference type="PROSITE" id="PS50920">
    <property type="entry name" value="SOLCAR"/>
    <property type="match status" value="2"/>
</dbReference>
<dbReference type="PANTHER" id="PTHR45788:SF4">
    <property type="entry name" value="TRICARBOXYLATE TRANSPORT PROTEIN, MITOCHONDRIAL"/>
    <property type="match status" value="1"/>
</dbReference>
<evidence type="ECO:0000256" key="9">
    <source>
        <dbReference type="PROSITE-ProRule" id="PRU00282"/>
    </source>
</evidence>
<feature type="repeat" description="Solcar" evidence="9">
    <location>
        <begin position="107"/>
        <end position="193"/>
    </location>
</feature>
<comment type="similarity">
    <text evidence="2 10">Belongs to the mitochondrial carrier (TC 2.A.29) family.</text>
</comment>
<keyword evidence="7" id="KW-0496">Mitochondrion</keyword>
<comment type="caution">
    <text evidence="11">The sequence shown here is derived from an EMBL/GenBank/DDBJ whole genome shotgun (WGS) entry which is preliminary data.</text>
</comment>
<accession>A0A433D9Y0</accession>
<dbReference type="GO" id="GO:0031966">
    <property type="term" value="C:mitochondrial membrane"/>
    <property type="evidence" value="ECO:0007669"/>
    <property type="project" value="UniProtKB-SubCell"/>
</dbReference>
<feature type="repeat" description="Solcar" evidence="9">
    <location>
        <begin position="13"/>
        <end position="95"/>
    </location>
</feature>
<organism evidence="11 12">
    <name type="scientific">Jimgerdemannia flammicorona</name>
    <dbReference type="NCBI Taxonomy" id="994334"/>
    <lineage>
        <taxon>Eukaryota</taxon>
        <taxon>Fungi</taxon>
        <taxon>Fungi incertae sedis</taxon>
        <taxon>Mucoromycota</taxon>
        <taxon>Mucoromycotina</taxon>
        <taxon>Endogonomycetes</taxon>
        <taxon>Endogonales</taxon>
        <taxon>Endogonaceae</taxon>
        <taxon>Jimgerdemannia</taxon>
    </lineage>
</organism>
<keyword evidence="12" id="KW-1185">Reference proteome</keyword>
<evidence type="ECO:0000256" key="5">
    <source>
        <dbReference type="ARBA" id="ARBA00022737"/>
    </source>
</evidence>
<keyword evidence="6" id="KW-1133">Transmembrane helix</keyword>
<gene>
    <name evidence="11" type="ORF">BC936DRAFT_145455</name>
</gene>
<feature type="non-terminal residue" evidence="11">
    <location>
        <position position="197"/>
    </location>
</feature>
<evidence type="ECO:0000256" key="4">
    <source>
        <dbReference type="ARBA" id="ARBA00022692"/>
    </source>
</evidence>
<dbReference type="OrthoDB" id="44467at2759"/>
<evidence type="ECO:0000313" key="11">
    <source>
        <dbReference type="EMBL" id="RUP47678.1"/>
    </source>
</evidence>
<evidence type="ECO:0000256" key="2">
    <source>
        <dbReference type="ARBA" id="ARBA00006375"/>
    </source>
</evidence>
<reference evidence="11 12" key="1">
    <citation type="journal article" date="2018" name="New Phytol.">
        <title>Phylogenomics of Endogonaceae and evolution of mycorrhizas within Mucoromycota.</title>
        <authorList>
            <person name="Chang Y."/>
            <person name="Desiro A."/>
            <person name="Na H."/>
            <person name="Sandor L."/>
            <person name="Lipzen A."/>
            <person name="Clum A."/>
            <person name="Barry K."/>
            <person name="Grigoriev I.V."/>
            <person name="Martin F.M."/>
            <person name="Stajich J.E."/>
            <person name="Smith M.E."/>
            <person name="Bonito G."/>
            <person name="Spatafora J.W."/>
        </authorList>
    </citation>
    <scope>NUCLEOTIDE SEQUENCE [LARGE SCALE GENOMIC DNA]</scope>
    <source>
        <strain evidence="11 12">GMNB39</strain>
    </source>
</reference>
<evidence type="ECO:0000256" key="10">
    <source>
        <dbReference type="RuleBase" id="RU000488"/>
    </source>
</evidence>
<dbReference type="EMBL" id="RBNI01004233">
    <property type="protein sequence ID" value="RUP47678.1"/>
    <property type="molecule type" value="Genomic_DNA"/>
</dbReference>
<dbReference type="AlphaFoldDB" id="A0A433D9Y0"/>
<evidence type="ECO:0000256" key="1">
    <source>
        <dbReference type="ARBA" id="ARBA00004225"/>
    </source>
</evidence>
<dbReference type="Gene3D" id="1.50.40.10">
    <property type="entry name" value="Mitochondrial carrier domain"/>
    <property type="match status" value="1"/>
</dbReference>
<evidence type="ECO:0000256" key="7">
    <source>
        <dbReference type="ARBA" id="ARBA00023128"/>
    </source>
</evidence>
<evidence type="ECO:0000256" key="8">
    <source>
        <dbReference type="ARBA" id="ARBA00023136"/>
    </source>
</evidence>
<keyword evidence="8 9" id="KW-0472">Membrane</keyword>
<dbReference type="InterPro" id="IPR023395">
    <property type="entry name" value="MCP_dom_sf"/>
</dbReference>
<dbReference type="GO" id="GO:0006843">
    <property type="term" value="P:mitochondrial citrate transmembrane transport"/>
    <property type="evidence" value="ECO:0007669"/>
    <property type="project" value="TreeGrafter"/>
</dbReference>
<dbReference type="SUPFAM" id="SSF103506">
    <property type="entry name" value="Mitochondrial carrier"/>
    <property type="match status" value="1"/>
</dbReference>
<evidence type="ECO:0000256" key="3">
    <source>
        <dbReference type="ARBA" id="ARBA00022448"/>
    </source>
</evidence>
<dbReference type="Proteomes" id="UP000268093">
    <property type="component" value="Unassembled WGS sequence"/>
</dbReference>
<dbReference type="Pfam" id="PF00153">
    <property type="entry name" value="Mito_carr"/>
    <property type="match status" value="2"/>
</dbReference>
<sequence>MFKRRVVVGVESVRIIFPIVINVDQPVLNPPDTRTKLIHDQNTPNPKYRGLIHGVTTIVRAEGLGGIYRGLFPVMMRQGANSAVRFSVYSTLKTQVQRFRARPDDPLPSWATFAVGGVAGIVTVYTTMPLDVVKTKMQALDAKTSYNNSFDCVVKVARKDGVLALWKGATPRLARLIFSGGIAFTVYEEVYKFLQMV</sequence>
<dbReference type="InterPro" id="IPR018108">
    <property type="entry name" value="MCP_transmembrane"/>
</dbReference>
<dbReference type="GO" id="GO:0071913">
    <property type="term" value="F:citrate secondary active transmembrane transporter activity"/>
    <property type="evidence" value="ECO:0007669"/>
    <property type="project" value="TreeGrafter"/>
</dbReference>
<protein>
    <recommendedName>
        <fullName evidence="13">Mitochondrial carrier domain-containing protein</fullName>
    </recommendedName>
</protein>
<dbReference type="PANTHER" id="PTHR45788">
    <property type="entry name" value="SUCCINATE/FUMARATE MITOCHONDRIAL TRANSPORTER-RELATED"/>
    <property type="match status" value="1"/>
</dbReference>
<evidence type="ECO:0008006" key="13">
    <source>
        <dbReference type="Google" id="ProtNLM"/>
    </source>
</evidence>
<name>A0A433D9Y0_9FUNG</name>
<keyword evidence="3 10" id="KW-0813">Transport</keyword>
<evidence type="ECO:0000313" key="12">
    <source>
        <dbReference type="Proteomes" id="UP000268093"/>
    </source>
</evidence>
<comment type="subcellular location">
    <subcellularLocation>
        <location evidence="1">Mitochondrion membrane</location>
        <topology evidence="1">Multi-pass membrane protein</topology>
    </subcellularLocation>
</comment>